<keyword evidence="4 7" id="KW-0812">Transmembrane</keyword>
<comment type="caution">
    <text evidence="8">The sequence shown here is derived from an EMBL/GenBank/DDBJ whole genome shotgun (WGS) entry which is preliminary data.</text>
</comment>
<dbReference type="InterPro" id="IPR003317">
    <property type="entry name" value="Cyt-d_oxidase_su2"/>
</dbReference>
<dbReference type="NCBIfam" id="TIGR00203">
    <property type="entry name" value="cydB"/>
    <property type="match status" value="1"/>
</dbReference>
<evidence type="ECO:0000256" key="7">
    <source>
        <dbReference type="SAM" id="Phobius"/>
    </source>
</evidence>
<keyword evidence="9" id="KW-1185">Reference proteome</keyword>
<feature type="transmembrane region" description="Helical" evidence="7">
    <location>
        <begin position="226"/>
        <end position="247"/>
    </location>
</feature>
<dbReference type="Proteomes" id="UP001352263">
    <property type="component" value="Unassembled WGS sequence"/>
</dbReference>
<keyword evidence="3" id="KW-1003">Cell membrane</keyword>
<feature type="transmembrane region" description="Helical" evidence="7">
    <location>
        <begin position="300"/>
        <end position="323"/>
    </location>
</feature>
<feature type="transmembrane region" description="Helical" evidence="7">
    <location>
        <begin position="116"/>
        <end position="138"/>
    </location>
</feature>
<name>A0ABU6J2M2_9BURK</name>
<evidence type="ECO:0000256" key="6">
    <source>
        <dbReference type="ARBA" id="ARBA00023136"/>
    </source>
</evidence>
<evidence type="ECO:0000256" key="2">
    <source>
        <dbReference type="ARBA" id="ARBA00007543"/>
    </source>
</evidence>
<evidence type="ECO:0000256" key="5">
    <source>
        <dbReference type="ARBA" id="ARBA00022989"/>
    </source>
</evidence>
<dbReference type="EMBL" id="JAWIIV010000001">
    <property type="protein sequence ID" value="MEC4717857.1"/>
    <property type="molecule type" value="Genomic_DNA"/>
</dbReference>
<evidence type="ECO:0000313" key="9">
    <source>
        <dbReference type="Proteomes" id="UP001352263"/>
    </source>
</evidence>
<feature type="transmembrane region" description="Helical" evidence="7">
    <location>
        <begin position="7"/>
        <end position="37"/>
    </location>
</feature>
<dbReference type="PANTHER" id="PTHR43141:SF4">
    <property type="entry name" value="CYTOCHROME BD2 SUBUNIT II"/>
    <property type="match status" value="1"/>
</dbReference>
<gene>
    <name evidence="8" type="primary">cydB</name>
    <name evidence="8" type="ORF">RY831_01725</name>
</gene>
<evidence type="ECO:0000256" key="1">
    <source>
        <dbReference type="ARBA" id="ARBA00004651"/>
    </source>
</evidence>
<evidence type="ECO:0000256" key="4">
    <source>
        <dbReference type="ARBA" id="ARBA00022692"/>
    </source>
</evidence>
<evidence type="ECO:0000256" key="3">
    <source>
        <dbReference type="ARBA" id="ARBA00022475"/>
    </source>
</evidence>
<organism evidence="8 9">
    <name type="scientific">Noviherbaspirillum album</name>
    <dbReference type="NCBI Taxonomy" id="3080276"/>
    <lineage>
        <taxon>Bacteria</taxon>
        <taxon>Pseudomonadati</taxon>
        <taxon>Pseudomonadota</taxon>
        <taxon>Betaproteobacteria</taxon>
        <taxon>Burkholderiales</taxon>
        <taxon>Oxalobacteraceae</taxon>
        <taxon>Noviherbaspirillum</taxon>
    </lineage>
</organism>
<evidence type="ECO:0000313" key="8">
    <source>
        <dbReference type="EMBL" id="MEC4717857.1"/>
    </source>
</evidence>
<feature type="transmembrane region" description="Helical" evidence="7">
    <location>
        <begin position="192"/>
        <end position="214"/>
    </location>
</feature>
<reference evidence="8 9" key="1">
    <citation type="submission" date="2023-10" db="EMBL/GenBank/DDBJ databases">
        <title>Noviherbaspirillum sp. CPCC 100848 genome assembly.</title>
        <authorList>
            <person name="Li X.Y."/>
            <person name="Fang X.M."/>
        </authorList>
    </citation>
    <scope>NUCLEOTIDE SEQUENCE [LARGE SCALE GENOMIC DNA]</scope>
    <source>
        <strain evidence="8 9">CPCC 100848</strain>
    </source>
</reference>
<dbReference type="PANTHER" id="PTHR43141">
    <property type="entry name" value="CYTOCHROME BD2 SUBUNIT II"/>
    <property type="match status" value="1"/>
</dbReference>
<keyword evidence="6 7" id="KW-0472">Membrane</keyword>
<feature type="transmembrane region" description="Helical" evidence="7">
    <location>
        <begin position="259"/>
        <end position="280"/>
    </location>
</feature>
<keyword evidence="5 7" id="KW-1133">Transmembrane helix</keyword>
<accession>A0ABU6J2M2</accession>
<proteinExistence type="inferred from homology"/>
<protein>
    <submittedName>
        <fullName evidence="8">Cytochrome d ubiquinol oxidase subunit II</fullName>
    </submittedName>
</protein>
<comment type="subcellular location">
    <subcellularLocation>
        <location evidence="1">Cell membrane</location>
        <topology evidence="1">Multi-pass membrane protein</topology>
    </subcellularLocation>
</comment>
<comment type="similarity">
    <text evidence="2">Belongs to the cytochrome ubiquinol oxidase subunit 2 family.</text>
</comment>
<dbReference type="RefSeq" id="WP_326504811.1">
    <property type="nucleotide sequence ID" value="NZ_JAWIIV010000001.1"/>
</dbReference>
<sequence>MSDTLPIILALLTGFVVAMYVVLDGFDLGIGILFPFYKKEEERDQIMNSVAPFWDGNETWLVLGGVSLWAGFPKAFAVILPALYMPVIILLLALIFRGVAFEFRWVAKPHHRLWDISFAAGSIAASFAQGVILGGLLQEITVKDQQFAGGSLDWLTPFSLMCGVAVVIGYALLGATWLMMKAVGDVEERARRFGTPLLLGLLAFIGVVSVWTPLQIERIAERWFSVPNIFFLSQIPLATALTAWLCWYGISRKRPIMPFASAVGLFLLAYLGLVISNAPYLVPPSMTIWEGASHPASQMFYLIGASILLPMILLYTVLVFWLFRGRIKPGEGYH</sequence>
<feature type="transmembrane region" description="Helical" evidence="7">
    <location>
        <begin position="75"/>
        <end position="96"/>
    </location>
</feature>
<feature type="transmembrane region" description="Helical" evidence="7">
    <location>
        <begin position="158"/>
        <end position="180"/>
    </location>
</feature>
<dbReference type="Pfam" id="PF02322">
    <property type="entry name" value="Cyt_bd_oxida_II"/>
    <property type="match status" value="1"/>
</dbReference>